<evidence type="ECO:0000259" key="2">
    <source>
        <dbReference type="Pfam" id="PF20229"/>
    </source>
</evidence>
<name>A0ABV6M078_9ACTN</name>
<protein>
    <submittedName>
        <fullName evidence="3">Chromate resistance protein ChrB</fullName>
    </submittedName>
</protein>
<organism evidence="3 4">
    <name type="scientific">Phytohabitans kaempferiae</name>
    <dbReference type="NCBI Taxonomy" id="1620943"/>
    <lineage>
        <taxon>Bacteria</taxon>
        <taxon>Bacillati</taxon>
        <taxon>Actinomycetota</taxon>
        <taxon>Actinomycetes</taxon>
        <taxon>Micromonosporales</taxon>
        <taxon>Micromonosporaceae</taxon>
    </lineage>
</organism>
<sequence>MSGVEEAGRWLLLVLKLPAAPSRHRVAVWRELRRIGAISLGQGVWAVPDVPVFGDGIARAIDLTEQAGGQSISLTAAGRGPQDAARFQALFTAARSADWAEFLADCGKFEQEIAKEIRTAKFTLAELEEEEQSLERLRRWHRDLTARDVFGAPEAAEAAQRLKECAAVCEDYAERVFAVLHDGSEKGR</sequence>
<proteinExistence type="predicted"/>
<dbReference type="InterPro" id="IPR046858">
    <property type="entry name" value="ChrB_N"/>
</dbReference>
<reference evidence="3 4" key="1">
    <citation type="submission" date="2024-09" db="EMBL/GenBank/DDBJ databases">
        <authorList>
            <person name="Sun Q."/>
            <person name="Mori K."/>
        </authorList>
    </citation>
    <scope>NUCLEOTIDE SEQUENCE [LARGE SCALE GENOMIC DNA]</scope>
    <source>
        <strain evidence="3 4">TBRC 3947</strain>
    </source>
</reference>
<accession>A0ABV6M078</accession>
<dbReference type="RefSeq" id="WP_377248621.1">
    <property type="nucleotide sequence ID" value="NZ_JBHLUH010000011.1"/>
</dbReference>
<keyword evidence="1" id="KW-0175">Coiled coil</keyword>
<dbReference type="Proteomes" id="UP001589867">
    <property type="component" value="Unassembled WGS sequence"/>
</dbReference>
<feature type="coiled-coil region" evidence="1">
    <location>
        <begin position="110"/>
        <end position="147"/>
    </location>
</feature>
<gene>
    <name evidence="3" type="ORF">ACFFIA_09360</name>
</gene>
<evidence type="ECO:0000256" key="1">
    <source>
        <dbReference type="SAM" id="Coils"/>
    </source>
</evidence>
<feature type="domain" description="ChrB N-terminal" evidence="2">
    <location>
        <begin position="25"/>
        <end position="182"/>
    </location>
</feature>
<comment type="caution">
    <text evidence="3">The sequence shown here is derived from an EMBL/GenBank/DDBJ whole genome shotgun (WGS) entry which is preliminary data.</text>
</comment>
<evidence type="ECO:0000313" key="3">
    <source>
        <dbReference type="EMBL" id="MFC0527868.1"/>
    </source>
</evidence>
<dbReference type="EMBL" id="JBHLUH010000011">
    <property type="protein sequence ID" value="MFC0527868.1"/>
    <property type="molecule type" value="Genomic_DNA"/>
</dbReference>
<keyword evidence="4" id="KW-1185">Reference proteome</keyword>
<dbReference type="Pfam" id="PF20229">
    <property type="entry name" value="ChrB_N"/>
    <property type="match status" value="1"/>
</dbReference>
<evidence type="ECO:0000313" key="4">
    <source>
        <dbReference type="Proteomes" id="UP001589867"/>
    </source>
</evidence>